<comment type="caution">
    <text evidence="1">The sequence shown here is derived from an EMBL/GenBank/DDBJ whole genome shotgun (WGS) entry which is preliminary data.</text>
</comment>
<dbReference type="SUPFAM" id="SSF54523">
    <property type="entry name" value="Pili subunits"/>
    <property type="match status" value="1"/>
</dbReference>
<dbReference type="Gene3D" id="3.30.700.10">
    <property type="entry name" value="Glycoprotein, Type 4 Pilin"/>
    <property type="match status" value="1"/>
</dbReference>
<sequence>MIAMVILGIIAIALIPVLWQGIVFSSQQSTVATATRQLNALVEQARDGGSCTSIGAAAGSHVYQDGGGRDFTTSGTPGLCVSCPDAAGTTISLHLAAVQAGRELAAVDALIFVDGAKAALTCS</sequence>
<evidence type="ECO:0000313" key="2">
    <source>
        <dbReference type="Proteomes" id="UP001196843"/>
    </source>
</evidence>
<evidence type="ECO:0000313" key="1">
    <source>
        <dbReference type="EMBL" id="MBW9094082.1"/>
    </source>
</evidence>
<keyword evidence="2" id="KW-1185">Reference proteome</keyword>
<dbReference type="Proteomes" id="UP001196843">
    <property type="component" value="Unassembled WGS sequence"/>
</dbReference>
<protein>
    <submittedName>
        <fullName evidence="1">Uncharacterized protein</fullName>
    </submittedName>
</protein>
<reference evidence="1 2" key="1">
    <citation type="journal article" date="2021" name="MBio">
        <title>Poor Competitiveness of Bradyrhizobium in Pigeon Pea Root Colonization in Indian Soils.</title>
        <authorList>
            <person name="Chalasani D."/>
            <person name="Basu A."/>
            <person name="Pullabhotla S.V.S.R.N."/>
            <person name="Jorrin B."/>
            <person name="Neal A.L."/>
            <person name="Poole P.S."/>
            <person name="Podile A.R."/>
            <person name="Tkacz A."/>
        </authorList>
    </citation>
    <scope>NUCLEOTIDE SEQUENCE [LARGE SCALE GENOMIC DNA]</scope>
    <source>
        <strain evidence="1 2">HU14</strain>
    </source>
</reference>
<dbReference type="EMBL" id="JAEUAW010000006">
    <property type="protein sequence ID" value="MBW9094082.1"/>
    <property type="molecule type" value="Genomic_DNA"/>
</dbReference>
<proteinExistence type="predicted"/>
<gene>
    <name evidence="1" type="ORF">JNB62_10340</name>
</gene>
<dbReference type="InterPro" id="IPR045584">
    <property type="entry name" value="Pilin-like"/>
</dbReference>
<name>A0ABS7HMA2_9MICO</name>
<organism evidence="1 2">
    <name type="scientific">Microbacterium jejuense</name>
    <dbReference type="NCBI Taxonomy" id="1263637"/>
    <lineage>
        <taxon>Bacteria</taxon>
        <taxon>Bacillati</taxon>
        <taxon>Actinomycetota</taxon>
        <taxon>Actinomycetes</taxon>
        <taxon>Micrococcales</taxon>
        <taxon>Microbacteriaceae</taxon>
        <taxon>Microbacterium</taxon>
    </lineage>
</organism>
<accession>A0ABS7HMA2</accession>